<dbReference type="Proteomes" id="UP000250235">
    <property type="component" value="Unassembled WGS sequence"/>
</dbReference>
<dbReference type="EMBL" id="KV017515">
    <property type="protein sequence ID" value="KZV18123.1"/>
    <property type="molecule type" value="Genomic_DNA"/>
</dbReference>
<dbReference type="AlphaFoldDB" id="A0A2Z7A900"/>
<name>A0A2Z7A900_9LAMI</name>
<organism evidence="2 3">
    <name type="scientific">Dorcoceras hygrometricum</name>
    <dbReference type="NCBI Taxonomy" id="472368"/>
    <lineage>
        <taxon>Eukaryota</taxon>
        <taxon>Viridiplantae</taxon>
        <taxon>Streptophyta</taxon>
        <taxon>Embryophyta</taxon>
        <taxon>Tracheophyta</taxon>
        <taxon>Spermatophyta</taxon>
        <taxon>Magnoliopsida</taxon>
        <taxon>eudicotyledons</taxon>
        <taxon>Gunneridae</taxon>
        <taxon>Pentapetalae</taxon>
        <taxon>asterids</taxon>
        <taxon>lamiids</taxon>
        <taxon>Lamiales</taxon>
        <taxon>Gesneriaceae</taxon>
        <taxon>Didymocarpoideae</taxon>
        <taxon>Trichosporeae</taxon>
        <taxon>Loxocarpinae</taxon>
        <taxon>Dorcoceras</taxon>
    </lineage>
</organism>
<protein>
    <submittedName>
        <fullName evidence="2">ABC transporter B family member</fullName>
    </submittedName>
</protein>
<keyword evidence="3" id="KW-1185">Reference proteome</keyword>
<evidence type="ECO:0000313" key="2">
    <source>
        <dbReference type="EMBL" id="KZV18123.1"/>
    </source>
</evidence>
<dbReference type="OrthoDB" id="3934549at2759"/>
<accession>A0A2Z7A900</accession>
<sequence length="261" mass="28538">MKELEKWSVDRIRSNQRSAISIGEIVGARCIVAQTAGSRSGTGRQHLLHDIVAKSLCAKAGSFDTVTCENFEFMIAISAVKVDLGASIKLHPQKVLTSKSVQSYIKKNQDIAPEGETSKRTKDTASNNEGSETQPTQPSVTESWAAKEKGVDKPTKRKATDVCIAIGSLATLDLPMVVDLIGIHGLKGPYCTLTTTIWFLQELSVIPRGSWDDVSRCFIMIRWASPILRYRSHNGCGLTASCIPKPLRVTQVLDSRFPHGN</sequence>
<reference evidence="2 3" key="1">
    <citation type="journal article" date="2015" name="Proc. Natl. Acad. Sci. U.S.A.">
        <title>The resurrection genome of Boea hygrometrica: A blueprint for survival of dehydration.</title>
        <authorList>
            <person name="Xiao L."/>
            <person name="Yang G."/>
            <person name="Zhang L."/>
            <person name="Yang X."/>
            <person name="Zhao S."/>
            <person name="Ji Z."/>
            <person name="Zhou Q."/>
            <person name="Hu M."/>
            <person name="Wang Y."/>
            <person name="Chen M."/>
            <person name="Xu Y."/>
            <person name="Jin H."/>
            <person name="Xiao X."/>
            <person name="Hu G."/>
            <person name="Bao F."/>
            <person name="Hu Y."/>
            <person name="Wan P."/>
            <person name="Li L."/>
            <person name="Deng X."/>
            <person name="Kuang T."/>
            <person name="Xiang C."/>
            <person name="Zhu J.K."/>
            <person name="Oliver M.J."/>
            <person name="He Y."/>
        </authorList>
    </citation>
    <scope>NUCLEOTIDE SEQUENCE [LARGE SCALE GENOMIC DNA]</scope>
    <source>
        <strain evidence="3">cv. XS01</strain>
    </source>
</reference>
<proteinExistence type="predicted"/>
<feature type="region of interest" description="Disordered" evidence="1">
    <location>
        <begin position="108"/>
        <end position="152"/>
    </location>
</feature>
<gene>
    <name evidence="2" type="ORF">F511_25449</name>
</gene>
<evidence type="ECO:0000313" key="3">
    <source>
        <dbReference type="Proteomes" id="UP000250235"/>
    </source>
</evidence>
<feature type="compositionally biased region" description="Polar residues" evidence="1">
    <location>
        <begin position="124"/>
        <end position="142"/>
    </location>
</feature>
<evidence type="ECO:0000256" key="1">
    <source>
        <dbReference type="SAM" id="MobiDB-lite"/>
    </source>
</evidence>